<dbReference type="Pfam" id="PF00335">
    <property type="entry name" value="Tetraspanin"/>
    <property type="match status" value="1"/>
</dbReference>
<reference evidence="6" key="2">
    <citation type="submission" date="2025-08" db="UniProtKB">
        <authorList>
            <consortium name="Ensembl"/>
        </authorList>
    </citation>
    <scope>IDENTIFICATION</scope>
</reference>
<evidence type="ECO:0000313" key="6">
    <source>
        <dbReference type="Ensembl" id="ENSOTSP00005113894.1"/>
    </source>
</evidence>
<sequence>MLVFVTEVVVVVIGYIYRARVEDQVNHSIQKVYDEYNGTNTDAPSRAIDYVQRQLHCCGIHKCYPLSHILARHSLTSSTVSQPSQAFINFIHYPQPSQAFINFIHCPTAQPGIHKLHPLSPAQPGIHRLHPLSPAQPGIHRLHPLSPAQPSIHRLHPLSPAHPGIHKLHPLASSPARHS</sequence>
<keyword evidence="7" id="KW-1185">Reference proteome</keyword>
<dbReference type="GeneTree" id="ENSGT00940000154954"/>
<evidence type="ECO:0000256" key="4">
    <source>
        <dbReference type="ARBA" id="ARBA00023136"/>
    </source>
</evidence>
<evidence type="ECO:0000256" key="5">
    <source>
        <dbReference type="SAM" id="MobiDB-lite"/>
    </source>
</evidence>
<accession>A0AAZ3PDE7</accession>
<proteinExistence type="predicted"/>
<evidence type="ECO:0000313" key="7">
    <source>
        <dbReference type="Proteomes" id="UP000694402"/>
    </source>
</evidence>
<dbReference type="InterPro" id="IPR008952">
    <property type="entry name" value="Tetraspanin_EC2_sf"/>
</dbReference>
<evidence type="ECO:0000256" key="1">
    <source>
        <dbReference type="ARBA" id="ARBA00004141"/>
    </source>
</evidence>
<dbReference type="InterPro" id="IPR018499">
    <property type="entry name" value="Tetraspanin/Peripherin"/>
</dbReference>
<dbReference type="SUPFAM" id="SSF48652">
    <property type="entry name" value="Tetraspanin"/>
    <property type="match status" value="1"/>
</dbReference>
<dbReference type="GO" id="GO:0016020">
    <property type="term" value="C:membrane"/>
    <property type="evidence" value="ECO:0007669"/>
    <property type="project" value="UniProtKB-SubCell"/>
</dbReference>
<name>A0AAZ3PDE7_ONCTS</name>
<dbReference type="Ensembl" id="ENSOTST00005186320.1">
    <property type="protein sequence ID" value="ENSOTSP00005113894.1"/>
    <property type="gene ID" value="ENSOTSG00005070652.1"/>
</dbReference>
<reference evidence="6" key="3">
    <citation type="submission" date="2025-09" db="UniProtKB">
        <authorList>
            <consortium name="Ensembl"/>
        </authorList>
    </citation>
    <scope>IDENTIFICATION</scope>
</reference>
<dbReference type="AlphaFoldDB" id="A0AAZ3PDE7"/>
<reference evidence="7" key="1">
    <citation type="journal article" date="2018" name="PLoS ONE">
        <title>Chinook salmon (Oncorhynchus tshawytscha) genome and transcriptome.</title>
        <authorList>
            <person name="Christensen K.A."/>
            <person name="Leong J.S."/>
            <person name="Sakhrani D."/>
            <person name="Biagi C.A."/>
            <person name="Minkley D.R."/>
            <person name="Withler R.E."/>
            <person name="Rondeau E.B."/>
            <person name="Koop B.F."/>
            <person name="Devlin R.H."/>
        </authorList>
    </citation>
    <scope>NUCLEOTIDE SEQUENCE [LARGE SCALE GENOMIC DNA]</scope>
</reference>
<keyword evidence="2" id="KW-0812">Transmembrane</keyword>
<evidence type="ECO:0000256" key="2">
    <source>
        <dbReference type="ARBA" id="ARBA00022692"/>
    </source>
</evidence>
<dbReference type="Gene3D" id="1.10.1450.10">
    <property type="entry name" value="Tetraspanin"/>
    <property type="match status" value="1"/>
</dbReference>
<keyword evidence="3" id="KW-1133">Transmembrane helix</keyword>
<comment type="subcellular location">
    <subcellularLocation>
        <location evidence="1">Membrane</location>
        <topology evidence="1">Multi-pass membrane protein</topology>
    </subcellularLocation>
</comment>
<dbReference type="Proteomes" id="UP000694402">
    <property type="component" value="Unassembled WGS sequence"/>
</dbReference>
<protein>
    <submittedName>
        <fullName evidence="6">Uncharacterized protein</fullName>
    </submittedName>
</protein>
<organism evidence="6 7">
    <name type="scientific">Oncorhynchus tshawytscha</name>
    <name type="common">Chinook salmon</name>
    <name type="synonym">Salmo tshawytscha</name>
    <dbReference type="NCBI Taxonomy" id="74940"/>
    <lineage>
        <taxon>Eukaryota</taxon>
        <taxon>Metazoa</taxon>
        <taxon>Chordata</taxon>
        <taxon>Craniata</taxon>
        <taxon>Vertebrata</taxon>
        <taxon>Euteleostomi</taxon>
        <taxon>Actinopterygii</taxon>
        <taxon>Neopterygii</taxon>
        <taxon>Teleostei</taxon>
        <taxon>Protacanthopterygii</taxon>
        <taxon>Salmoniformes</taxon>
        <taxon>Salmonidae</taxon>
        <taxon>Salmoninae</taxon>
        <taxon>Oncorhynchus</taxon>
    </lineage>
</organism>
<feature type="region of interest" description="Disordered" evidence="5">
    <location>
        <begin position="158"/>
        <end position="179"/>
    </location>
</feature>
<keyword evidence="4" id="KW-0472">Membrane</keyword>
<evidence type="ECO:0000256" key="3">
    <source>
        <dbReference type="ARBA" id="ARBA00022989"/>
    </source>
</evidence>